<gene>
    <name evidence="2" type="ORF">TWF694_007204</name>
</gene>
<dbReference type="Gene3D" id="2.30.110.10">
    <property type="entry name" value="Electron Transport, Fmn-binding Protein, Chain A"/>
    <property type="match status" value="1"/>
</dbReference>
<evidence type="ECO:0000313" key="2">
    <source>
        <dbReference type="EMBL" id="KAK6541392.1"/>
    </source>
</evidence>
<dbReference type="Proteomes" id="UP001365542">
    <property type="component" value="Unassembled WGS sequence"/>
</dbReference>
<dbReference type="EMBL" id="JAVHJO010000003">
    <property type="protein sequence ID" value="KAK6541392.1"/>
    <property type="molecule type" value="Genomic_DNA"/>
</dbReference>
<comment type="caution">
    <text evidence="2">The sequence shown here is derived from an EMBL/GenBank/DDBJ whole genome shotgun (WGS) entry which is preliminary data.</text>
</comment>
<keyword evidence="1" id="KW-1133">Transmembrane helix</keyword>
<evidence type="ECO:0000313" key="3">
    <source>
        <dbReference type="Proteomes" id="UP001365542"/>
    </source>
</evidence>
<protein>
    <recommendedName>
        <fullName evidence="4">Pyridoxamine phosphate oxidase family protein</fullName>
    </recommendedName>
</protein>
<evidence type="ECO:0000256" key="1">
    <source>
        <dbReference type="SAM" id="Phobius"/>
    </source>
</evidence>
<keyword evidence="1" id="KW-0472">Membrane</keyword>
<sequence>MPTFYPSLSENLTTWALSQPLFFTATAPLTGSHVNLSPKGLPTSSLSIPTPNTMMYLDSTGSGCETISHLYENGRITIMFLSFDASPRILRLFCRGRVVEKDTAEYNLLITSLGSGEGSKGRGMPTARAIIYCDIFKVQTSCGYGVPLFLEGKWEDRSTLNHWGKKKVEDGTLGEYQVKNNLRSLDGLPGLRIARRRKGEWMKIVEVWGTVMRIWGYLGCLLLGVFFGILITATSSVAGENVWSLNGKGFLSDW</sequence>
<organism evidence="2 3">
    <name type="scientific">Orbilia ellipsospora</name>
    <dbReference type="NCBI Taxonomy" id="2528407"/>
    <lineage>
        <taxon>Eukaryota</taxon>
        <taxon>Fungi</taxon>
        <taxon>Dikarya</taxon>
        <taxon>Ascomycota</taxon>
        <taxon>Pezizomycotina</taxon>
        <taxon>Orbiliomycetes</taxon>
        <taxon>Orbiliales</taxon>
        <taxon>Orbiliaceae</taxon>
        <taxon>Orbilia</taxon>
    </lineage>
</organism>
<accession>A0AAV9XIH5</accession>
<dbReference type="PANTHER" id="PTHR39336">
    <property type="entry name" value="PYRIDOXAMINE PHOSPHATE OXIDASE FAMILY PROTEIN (AFU_ORTHOLOGUE AFUA_6G11440)"/>
    <property type="match status" value="1"/>
</dbReference>
<name>A0AAV9XIH5_9PEZI</name>
<evidence type="ECO:0008006" key="4">
    <source>
        <dbReference type="Google" id="ProtNLM"/>
    </source>
</evidence>
<proteinExistence type="predicted"/>
<dbReference type="InterPro" id="IPR012349">
    <property type="entry name" value="Split_barrel_FMN-bd"/>
</dbReference>
<feature type="transmembrane region" description="Helical" evidence="1">
    <location>
        <begin position="214"/>
        <end position="238"/>
    </location>
</feature>
<reference evidence="2 3" key="1">
    <citation type="submission" date="2019-10" db="EMBL/GenBank/DDBJ databases">
        <authorList>
            <person name="Palmer J.M."/>
        </authorList>
    </citation>
    <scope>NUCLEOTIDE SEQUENCE [LARGE SCALE GENOMIC DNA]</scope>
    <source>
        <strain evidence="2 3">TWF694</strain>
    </source>
</reference>
<dbReference type="PANTHER" id="PTHR39336:SF1">
    <property type="entry name" value="PYRIDOXAMINE PHOSPHATE OXIDASE FAMILY PROTEIN (AFU_ORTHOLOGUE AFUA_6G11440)"/>
    <property type="match status" value="1"/>
</dbReference>
<keyword evidence="1" id="KW-0812">Transmembrane</keyword>
<keyword evidence="3" id="KW-1185">Reference proteome</keyword>
<dbReference type="AlphaFoldDB" id="A0AAV9XIH5"/>